<evidence type="ECO:0000256" key="2">
    <source>
        <dbReference type="ARBA" id="ARBA00023295"/>
    </source>
</evidence>
<proteinExistence type="predicted"/>
<evidence type="ECO:0000256" key="1">
    <source>
        <dbReference type="ARBA" id="ARBA00022801"/>
    </source>
</evidence>
<dbReference type="Pfam" id="PF01156">
    <property type="entry name" value="IU_nuc_hydro"/>
    <property type="match status" value="1"/>
</dbReference>
<dbReference type="Proteomes" id="UP000254797">
    <property type="component" value="Unassembled WGS sequence"/>
</dbReference>
<dbReference type="EC" id="3.2.-.-" evidence="4"/>
<accession>A0A380JTV8</accession>
<dbReference type="GO" id="GO:0005829">
    <property type="term" value="C:cytosol"/>
    <property type="evidence" value="ECO:0007669"/>
    <property type="project" value="TreeGrafter"/>
</dbReference>
<keyword evidence="2 4" id="KW-0326">Glycosidase</keyword>
<dbReference type="GO" id="GO:0006152">
    <property type="term" value="P:purine nucleoside catabolic process"/>
    <property type="evidence" value="ECO:0007669"/>
    <property type="project" value="TreeGrafter"/>
</dbReference>
<dbReference type="GO" id="GO:0008477">
    <property type="term" value="F:purine nucleosidase activity"/>
    <property type="evidence" value="ECO:0007669"/>
    <property type="project" value="TreeGrafter"/>
</dbReference>
<protein>
    <submittedName>
        <fullName evidence="4">Inosine-uridine preferring nucleoside hydrolase</fullName>
        <ecNumber evidence="4">3.2.-.-</ecNumber>
    </submittedName>
</protein>
<feature type="domain" description="Inosine/uridine-preferring nucleoside hydrolase" evidence="3">
    <location>
        <begin position="5"/>
        <end position="294"/>
    </location>
</feature>
<dbReference type="InterPro" id="IPR001910">
    <property type="entry name" value="Inosine/uridine_hydrolase_dom"/>
</dbReference>
<sequence length="304" mass="33257">MVKNIIIDTDPGIDDATAIILALMHPKINVCLITTVGANVTVDQATTNALKLVEFMQANLPVARGSEKPLLKDLKTIPSIHGKTGMDGYDFPNPKQKPLDIHAVEAMRQTILKHSKDISIVSIGAMTNLALLLAMYPDIKNHISEIIMMGGAIHGGNTSSLAEFNIASDPHAADLVFKSDIPLTMIGLDVTEKALLYRETALKIKDSGRIGEMLYHLFENYGGPSLDMGMTIHDASTIAYLTQPDLFTIQEKYLRVITDGLATGAIITNSAYEPVSKTLETKKVCMDVDSKRFEEWILSQFINS</sequence>
<evidence type="ECO:0000259" key="3">
    <source>
        <dbReference type="Pfam" id="PF01156"/>
    </source>
</evidence>
<name>A0A380JTV8_STRDY</name>
<gene>
    <name evidence="4" type="primary">rihC</name>
    <name evidence="4" type="ORF">NCTC4670_00487</name>
</gene>
<reference evidence="4 5" key="1">
    <citation type="submission" date="2018-06" db="EMBL/GenBank/DDBJ databases">
        <authorList>
            <consortium name="Pathogen Informatics"/>
            <person name="Doyle S."/>
        </authorList>
    </citation>
    <scope>NUCLEOTIDE SEQUENCE [LARGE SCALE GENOMIC DNA]</scope>
    <source>
        <strain evidence="4 5">NCTC4670</strain>
    </source>
</reference>
<dbReference type="InterPro" id="IPR036452">
    <property type="entry name" value="Ribo_hydro-like"/>
</dbReference>
<dbReference type="AlphaFoldDB" id="A0A380JTV8"/>
<dbReference type="EMBL" id="UHFG01000004">
    <property type="protein sequence ID" value="SUN48248.1"/>
    <property type="molecule type" value="Genomic_DNA"/>
</dbReference>
<dbReference type="SUPFAM" id="SSF53590">
    <property type="entry name" value="Nucleoside hydrolase"/>
    <property type="match status" value="1"/>
</dbReference>
<dbReference type="PANTHER" id="PTHR12304">
    <property type="entry name" value="INOSINE-URIDINE PREFERRING NUCLEOSIDE HYDROLASE"/>
    <property type="match status" value="1"/>
</dbReference>
<dbReference type="CDD" id="cd02651">
    <property type="entry name" value="nuc_hydro_IU_UC_XIUA"/>
    <property type="match status" value="1"/>
</dbReference>
<dbReference type="PANTHER" id="PTHR12304:SF15">
    <property type="entry name" value="NON-SPECIFIC RIBONUCLEOSIDE HYDROLASE RIHC"/>
    <property type="match status" value="1"/>
</dbReference>
<organism evidence="4 5">
    <name type="scientific">Streptococcus dysgalactiae subsp. dysgalactiae</name>
    <dbReference type="NCBI Taxonomy" id="99822"/>
    <lineage>
        <taxon>Bacteria</taxon>
        <taxon>Bacillati</taxon>
        <taxon>Bacillota</taxon>
        <taxon>Bacilli</taxon>
        <taxon>Lactobacillales</taxon>
        <taxon>Streptococcaceae</taxon>
        <taxon>Streptococcus</taxon>
    </lineage>
</organism>
<evidence type="ECO:0000313" key="4">
    <source>
        <dbReference type="EMBL" id="SUN48248.1"/>
    </source>
</evidence>
<dbReference type="RefSeq" id="WP_003050203.1">
    <property type="nucleotide sequence ID" value="NZ_JAIEZU010000012.1"/>
</dbReference>
<dbReference type="InterPro" id="IPR023186">
    <property type="entry name" value="IUNH"/>
</dbReference>
<keyword evidence="1 4" id="KW-0378">Hydrolase</keyword>
<dbReference type="Gene3D" id="3.90.245.10">
    <property type="entry name" value="Ribonucleoside hydrolase-like"/>
    <property type="match status" value="1"/>
</dbReference>
<evidence type="ECO:0000313" key="5">
    <source>
        <dbReference type="Proteomes" id="UP000254797"/>
    </source>
</evidence>